<evidence type="ECO:0000313" key="2">
    <source>
        <dbReference type="EMBL" id="SNR77443.1"/>
    </source>
</evidence>
<dbReference type="EMBL" id="FZOB01000006">
    <property type="protein sequence ID" value="SNR77443.1"/>
    <property type="molecule type" value="Genomic_DNA"/>
</dbReference>
<keyword evidence="1" id="KW-0472">Membrane</keyword>
<sequence>MGILINFLLLAYLITALYFMPPAFASVYFFVSFTGFLTLRFTLCPSCKKYNEGCSLNWNRIGKFFGVASCKDDRFSFLIKLAVFYWCFVFLFPLIFHLELAVLLVFIAVFQYLNCSKCKIRRKCPFGRIFGREKWEER</sequence>
<name>A0A238Z3J3_9BACT</name>
<reference evidence="3" key="1">
    <citation type="submission" date="2017-06" db="EMBL/GenBank/DDBJ databases">
        <authorList>
            <person name="Varghese N."/>
            <person name="Submissions S."/>
        </authorList>
    </citation>
    <scope>NUCLEOTIDE SEQUENCE [LARGE SCALE GENOMIC DNA]</scope>
    <source>
        <strain evidence="3">DSM 15668</strain>
    </source>
</reference>
<keyword evidence="1" id="KW-0812">Transmembrane</keyword>
<evidence type="ECO:0000313" key="3">
    <source>
        <dbReference type="Proteomes" id="UP000198405"/>
    </source>
</evidence>
<dbReference type="RefSeq" id="WP_089323042.1">
    <property type="nucleotide sequence ID" value="NZ_FZOB01000006.1"/>
</dbReference>
<protein>
    <submittedName>
        <fullName evidence="2">Uncharacterized protein</fullName>
    </submittedName>
</protein>
<evidence type="ECO:0000256" key="1">
    <source>
        <dbReference type="SAM" id="Phobius"/>
    </source>
</evidence>
<organism evidence="2 3">
    <name type="scientific">Desulfurobacterium atlanticum</name>
    <dbReference type="NCBI Taxonomy" id="240169"/>
    <lineage>
        <taxon>Bacteria</taxon>
        <taxon>Pseudomonadati</taxon>
        <taxon>Aquificota</taxon>
        <taxon>Aquificia</taxon>
        <taxon>Desulfurobacteriales</taxon>
        <taxon>Desulfurobacteriaceae</taxon>
        <taxon>Desulfurobacterium</taxon>
    </lineage>
</organism>
<gene>
    <name evidence="2" type="ORF">SAMN06265340_1064</name>
</gene>
<keyword evidence="1" id="KW-1133">Transmembrane helix</keyword>
<feature type="transmembrane region" description="Helical" evidence="1">
    <location>
        <begin position="83"/>
        <end position="113"/>
    </location>
</feature>
<dbReference type="AlphaFoldDB" id="A0A238Z3J3"/>
<dbReference type="OrthoDB" id="9855968at2"/>
<accession>A0A238Z3J3</accession>
<dbReference type="Proteomes" id="UP000198405">
    <property type="component" value="Unassembled WGS sequence"/>
</dbReference>
<keyword evidence="3" id="KW-1185">Reference proteome</keyword>
<proteinExistence type="predicted"/>